<dbReference type="EMBL" id="CP008941">
    <property type="protein sequence ID" value="AIK97165.1"/>
    <property type="molecule type" value="Genomic_DNA"/>
</dbReference>
<evidence type="ECO:0008006" key="3">
    <source>
        <dbReference type="Google" id="ProtNLM"/>
    </source>
</evidence>
<reference evidence="1 2" key="1">
    <citation type="submission" date="2014-07" db="EMBL/GenBank/DDBJ databases">
        <title>Comparative genomic insights into amoeba endosymbionts belonging to the families of Holosporaceae and Candidatus Midichloriaceae within Rickettsiales.</title>
        <authorList>
            <person name="Wang Z."/>
            <person name="Wu M."/>
        </authorList>
    </citation>
    <scope>NUCLEOTIDE SEQUENCE [LARGE SCALE GENOMIC DNA]</scope>
    <source>
        <strain evidence="1">PRA3</strain>
    </source>
</reference>
<dbReference type="AlphaFoldDB" id="A0A077B2E5"/>
<dbReference type="SUPFAM" id="SSF56925">
    <property type="entry name" value="OMPA-like"/>
    <property type="match status" value="1"/>
</dbReference>
<evidence type="ECO:0000313" key="2">
    <source>
        <dbReference type="Proteomes" id="UP000028926"/>
    </source>
</evidence>
<keyword evidence="2" id="KW-1185">Reference proteome</keyword>
<dbReference type="RefSeq" id="WP_038466354.1">
    <property type="nucleotide sequence ID" value="NZ_CP008941.1"/>
</dbReference>
<proteinExistence type="predicted"/>
<dbReference type="Proteomes" id="UP000028926">
    <property type="component" value="Chromosome"/>
</dbReference>
<dbReference type="eggNOG" id="ENOG5031BDM">
    <property type="taxonomic scope" value="Bacteria"/>
</dbReference>
<protein>
    <recommendedName>
        <fullName evidence="3">Outer membrane protein beta-barrel domain-containing protein</fullName>
    </recommendedName>
</protein>
<dbReference type="STRING" id="91604.ID47_11145"/>
<organism evidence="1 2">
    <name type="scientific">Candidatus Odyssella acanthamoebae</name>
    <dbReference type="NCBI Taxonomy" id="91604"/>
    <lineage>
        <taxon>Bacteria</taxon>
        <taxon>Pseudomonadati</taxon>
        <taxon>Pseudomonadota</taxon>
        <taxon>Alphaproteobacteria</taxon>
        <taxon>Holosporales</taxon>
        <taxon>Candidatus Paracaedibacteraceae</taxon>
        <taxon>Candidatus Odyssella</taxon>
    </lineage>
</organism>
<gene>
    <name evidence="1" type="ORF">ID47_11145</name>
</gene>
<evidence type="ECO:0000313" key="1">
    <source>
        <dbReference type="EMBL" id="AIK97165.1"/>
    </source>
</evidence>
<name>A0A077B2E5_9PROT</name>
<accession>A0A077B2E5</accession>
<dbReference type="InterPro" id="IPR011250">
    <property type="entry name" value="OMP/PagP_B-barrel"/>
</dbReference>
<sequence length="238" mass="26462">MNQANAAVFDETYAGLAVAWDHMGGKSYGILTNPAGNRLAFSNGLSLCANKMNGYIFFGTFYNLKKISLFISPEFQIGQGDFQSQIKNTAPDPNVRLGSGTLLPRRMEPKLRRQMTTSFIVRLGSKVLESFDLYGLIGTDVSRFKYSYIVENVETTSAEINGFQTFIKSKWKIAPVFGGGIAKKIDKIRIGLDYRIAFYGPIKTSRTVQQVAERELVSTKVNPYISSVMLRLSYALGC</sequence>
<dbReference type="KEGG" id="paca:ID47_11145"/>
<dbReference type="HOGENOM" id="CLU_1164196_0_0_5"/>
<dbReference type="OrthoDB" id="9825463at2"/>